<dbReference type="AlphaFoldDB" id="A0A4C1V3J4"/>
<proteinExistence type="predicted"/>
<accession>A0A4C1V3J4</accession>
<comment type="caution">
    <text evidence="1">The sequence shown here is derived from an EMBL/GenBank/DDBJ whole genome shotgun (WGS) entry which is preliminary data.</text>
</comment>
<evidence type="ECO:0000313" key="1">
    <source>
        <dbReference type="EMBL" id="GBP33351.1"/>
    </source>
</evidence>
<protein>
    <submittedName>
        <fullName evidence="1">Uncharacterized protein</fullName>
    </submittedName>
</protein>
<evidence type="ECO:0000313" key="2">
    <source>
        <dbReference type="Proteomes" id="UP000299102"/>
    </source>
</evidence>
<dbReference type="EMBL" id="BGZK01000272">
    <property type="protein sequence ID" value="GBP33351.1"/>
    <property type="molecule type" value="Genomic_DNA"/>
</dbReference>
<gene>
    <name evidence="1" type="ORF">EVAR_30941_1</name>
</gene>
<dbReference type="Proteomes" id="UP000299102">
    <property type="component" value="Unassembled WGS sequence"/>
</dbReference>
<reference evidence="1 2" key="1">
    <citation type="journal article" date="2019" name="Commun. Biol.">
        <title>The bagworm genome reveals a unique fibroin gene that provides high tensile strength.</title>
        <authorList>
            <person name="Kono N."/>
            <person name="Nakamura H."/>
            <person name="Ohtoshi R."/>
            <person name="Tomita M."/>
            <person name="Numata K."/>
            <person name="Arakawa K."/>
        </authorList>
    </citation>
    <scope>NUCLEOTIDE SEQUENCE [LARGE SCALE GENOMIC DNA]</scope>
</reference>
<sequence length="98" mass="10742">MPSQLLHATYSGAVHAVRYRVLRVRKIVAMSDKSSLLANIGKNVAVSILELEDGRVDSRNIIGGFVRPNKRKNGALLGSLVFLSCRLRAQLAADLLDR</sequence>
<organism evidence="1 2">
    <name type="scientific">Eumeta variegata</name>
    <name type="common">Bagworm moth</name>
    <name type="synonym">Eumeta japonica</name>
    <dbReference type="NCBI Taxonomy" id="151549"/>
    <lineage>
        <taxon>Eukaryota</taxon>
        <taxon>Metazoa</taxon>
        <taxon>Ecdysozoa</taxon>
        <taxon>Arthropoda</taxon>
        <taxon>Hexapoda</taxon>
        <taxon>Insecta</taxon>
        <taxon>Pterygota</taxon>
        <taxon>Neoptera</taxon>
        <taxon>Endopterygota</taxon>
        <taxon>Lepidoptera</taxon>
        <taxon>Glossata</taxon>
        <taxon>Ditrysia</taxon>
        <taxon>Tineoidea</taxon>
        <taxon>Psychidae</taxon>
        <taxon>Oiketicinae</taxon>
        <taxon>Eumeta</taxon>
    </lineage>
</organism>
<name>A0A4C1V3J4_EUMVA</name>
<keyword evidence="2" id="KW-1185">Reference proteome</keyword>